<dbReference type="Pfam" id="PF14063">
    <property type="entry name" value="DUF4254"/>
    <property type="match status" value="1"/>
</dbReference>
<sequence>MNHLLALGAAVASHHDTTLTTAGGPPVAQPIPAEGTDRQALLWQWIATNHFFNSSLWAEEDLARRTTVSGDEIAQNKRAIDRFNQARNDATERVDEILLTELGLVDATSAQTDAPVAKVPAGARLNSETAGSIIDRMSIMALKIHAMRAQTERTDVDEAHRTSSQVKLDKLLQQRADLGQCLDELLADTQAGRAYFKVYRQFKMYNDPRFNPVLVAEQAAQAKG</sequence>
<evidence type="ECO:0000313" key="1">
    <source>
        <dbReference type="EMBL" id="AWI54372.1"/>
    </source>
</evidence>
<organism evidence="1 2">
    <name type="scientific">Aquabacterium olei</name>
    <dbReference type="NCBI Taxonomy" id="1296669"/>
    <lineage>
        <taxon>Bacteria</taxon>
        <taxon>Pseudomonadati</taxon>
        <taxon>Pseudomonadota</taxon>
        <taxon>Betaproteobacteria</taxon>
        <taxon>Burkholderiales</taxon>
        <taxon>Aquabacterium</taxon>
    </lineage>
</organism>
<dbReference type="InterPro" id="IPR025350">
    <property type="entry name" value="DUF4254"/>
</dbReference>
<dbReference type="EMBL" id="CP029210">
    <property type="protein sequence ID" value="AWI54372.1"/>
    <property type="molecule type" value="Genomic_DNA"/>
</dbReference>
<name>A0A2U8FTI7_9BURK</name>
<evidence type="ECO:0000313" key="2">
    <source>
        <dbReference type="Proteomes" id="UP000244892"/>
    </source>
</evidence>
<keyword evidence="2" id="KW-1185">Reference proteome</keyword>
<accession>A0A2U8FTI7</accession>
<protein>
    <recommendedName>
        <fullName evidence="3">DUF4254 domain-containing protein</fullName>
    </recommendedName>
</protein>
<dbReference type="RefSeq" id="WP_109037368.1">
    <property type="nucleotide sequence ID" value="NZ_CP029210.1"/>
</dbReference>
<dbReference type="Proteomes" id="UP000244892">
    <property type="component" value="Chromosome"/>
</dbReference>
<evidence type="ECO:0008006" key="3">
    <source>
        <dbReference type="Google" id="ProtNLM"/>
    </source>
</evidence>
<dbReference type="OrthoDB" id="9805817at2"/>
<proteinExistence type="predicted"/>
<reference evidence="1 2" key="1">
    <citation type="submission" date="2018-05" db="EMBL/GenBank/DDBJ databases">
        <title>complete genome sequence of Aquabacterium olei NBRC 110486.</title>
        <authorList>
            <person name="Tang B."/>
            <person name="Chang J."/>
            <person name="Zhang L."/>
            <person name="Yang H."/>
        </authorList>
    </citation>
    <scope>NUCLEOTIDE SEQUENCE [LARGE SCALE GENOMIC DNA]</scope>
    <source>
        <strain evidence="1 2">NBRC 110486</strain>
    </source>
</reference>
<gene>
    <name evidence="1" type="ORF">DEH84_13770</name>
</gene>
<dbReference type="KEGG" id="aon:DEH84_13770"/>
<dbReference type="AlphaFoldDB" id="A0A2U8FTI7"/>